<dbReference type="GO" id="GO:0043186">
    <property type="term" value="C:P granule"/>
    <property type="evidence" value="ECO:0007669"/>
    <property type="project" value="TreeGrafter"/>
</dbReference>
<protein>
    <recommendedName>
        <fullName evidence="1">DNA2/NAM7 helicase-like C-terminal domain-containing protein</fullName>
    </recommendedName>
</protein>
<accession>A0AAE0F3F2</accession>
<dbReference type="InterPro" id="IPR047187">
    <property type="entry name" value="SF1_C_Upf1"/>
</dbReference>
<proteinExistence type="predicted"/>
<dbReference type="CDD" id="cd18808">
    <property type="entry name" value="SF1_C_Upf1"/>
    <property type="match status" value="1"/>
</dbReference>
<dbReference type="GO" id="GO:0035194">
    <property type="term" value="P:regulatory ncRNA-mediated post-transcriptional gene silencing"/>
    <property type="evidence" value="ECO:0007669"/>
    <property type="project" value="TreeGrafter"/>
</dbReference>
<keyword evidence="3" id="KW-1185">Reference proteome</keyword>
<evidence type="ECO:0000259" key="1">
    <source>
        <dbReference type="Pfam" id="PF13087"/>
    </source>
</evidence>
<dbReference type="Proteomes" id="UP001190700">
    <property type="component" value="Unassembled WGS sequence"/>
</dbReference>
<dbReference type="SUPFAM" id="SSF52540">
    <property type="entry name" value="P-loop containing nucleoside triphosphate hydrolases"/>
    <property type="match status" value="1"/>
</dbReference>
<dbReference type="PANTHER" id="PTHR10887">
    <property type="entry name" value="DNA2/NAM7 HELICASE FAMILY"/>
    <property type="match status" value="1"/>
</dbReference>
<feature type="domain" description="DNA2/NAM7 helicase-like C-terminal" evidence="1">
    <location>
        <begin position="9"/>
        <end position="130"/>
    </location>
</feature>
<dbReference type="PANTHER" id="PTHR10887:SF322">
    <property type="entry name" value="HELICASE MOV-10"/>
    <property type="match status" value="1"/>
</dbReference>
<dbReference type="AlphaFoldDB" id="A0AAE0F3F2"/>
<organism evidence="2 3">
    <name type="scientific">Cymbomonas tetramitiformis</name>
    <dbReference type="NCBI Taxonomy" id="36881"/>
    <lineage>
        <taxon>Eukaryota</taxon>
        <taxon>Viridiplantae</taxon>
        <taxon>Chlorophyta</taxon>
        <taxon>Pyramimonadophyceae</taxon>
        <taxon>Pyramimonadales</taxon>
        <taxon>Pyramimonadaceae</taxon>
        <taxon>Cymbomonas</taxon>
    </lineage>
</organism>
<dbReference type="EMBL" id="LGRX02026943">
    <property type="protein sequence ID" value="KAK3250044.1"/>
    <property type="molecule type" value="Genomic_DNA"/>
</dbReference>
<dbReference type="InterPro" id="IPR045055">
    <property type="entry name" value="DNA2/NAM7-like"/>
</dbReference>
<sequence>MLLQELGAASYYNAVEATRLADLLEAFLLSPGAALRPDDVGVMATFRRQVQKIRGVLRSRGLGSVRVGTVDDYQGQEERIIFISTVLSRPSTLAGSAASTGLSNLEFFTNPKRFNVAMSRAKVLNVVLGHPLVLMESGPWSELLRRCVAQGACFGAGSPEAVEGGAWSSAEASADMAFGEDDDEQRRLEQAMLNLSQSSVLGMGYMQESFPELRGFIDEQEWKVAV</sequence>
<dbReference type="InterPro" id="IPR027417">
    <property type="entry name" value="P-loop_NTPase"/>
</dbReference>
<evidence type="ECO:0000313" key="2">
    <source>
        <dbReference type="EMBL" id="KAK3250044.1"/>
    </source>
</evidence>
<reference evidence="2 3" key="1">
    <citation type="journal article" date="2015" name="Genome Biol. Evol.">
        <title>Comparative Genomics of a Bacterivorous Green Alga Reveals Evolutionary Causalities and Consequences of Phago-Mixotrophic Mode of Nutrition.</title>
        <authorList>
            <person name="Burns J.A."/>
            <person name="Paasch A."/>
            <person name="Narechania A."/>
            <person name="Kim E."/>
        </authorList>
    </citation>
    <scope>NUCLEOTIDE SEQUENCE [LARGE SCALE GENOMIC DNA]</scope>
    <source>
        <strain evidence="2 3">PLY_AMNH</strain>
    </source>
</reference>
<name>A0AAE0F3F2_9CHLO</name>
<dbReference type="InterPro" id="IPR041679">
    <property type="entry name" value="DNA2/NAM7-like_C"/>
</dbReference>
<dbReference type="Gene3D" id="3.40.50.300">
    <property type="entry name" value="P-loop containing nucleotide triphosphate hydrolases"/>
    <property type="match status" value="1"/>
</dbReference>
<comment type="caution">
    <text evidence="2">The sequence shown here is derived from an EMBL/GenBank/DDBJ whole genome shotgun (WGS) entry which is preliminary data.</text>
</comment>
<dbReference type="Pfam" id="PF13087">
    <property type="entry name" value="AAA_12"/>
    <property type="match status" value="1"/>
</dbReference>
<evidence type="ECO:0000313" key="3">
    <source>
        <dbReference type="Proteomes" id="UP001190700"/>
    </source>
</evidence>
<dbReference type="GO" id="GO:0005829">
    <property type="term" value="C:cytosol"/>
    <property type="evidence" value="ECO:0007669"/>
    <property type="project" value="TreeGrafter"/>
</dbReference>
<gene>
    <name evidence="2" type="ORF">CYMTET_40545</name>
</gene>